<reference evidence="1" key="1">
    <citation type="submission" date="2018-01" db="EMBL/GenBank/DDBJ databases">
        <title>An insight into the sialome of Amazonian anophelines.</title>
        <authorList>
            <person name="Ribeiro J.M."/>
            <person name="Scarpassa V."/>
            <person name="Calvo E."/>
        </authorList>
    </citation>
    <scope>NUCLEOTIDE SEQUENCE</scope>
    <source>
        <tissue evidence="1">Salivary glands</tissue>
    </source>
</reference>
<sequence length="68" mass="7925">MRIKMATKGWKRSAWAFQQSFFLQLSIECARGARFARPRKHESLRALEVMPISSRFNASVFSKQTFVT</sequence>
<organism evidence="1">
    <name type="scientific">Anopheles marajoara</name>
    <dbReference type="NCBI Taxonomy" id="58244"/>
    <lineage>
        <taxon>Eukaryota</taxon>
        <taxon>Metazoa</taxon>
        <taxon>Ecdysozoa</taxon>
        <taxon>Arthropoda</taxon>
        <taxon>Hexapoda</taxon>
        <taxon>Insecta</taxon>
        <taxon>Pterygota</taxon>
        <taxon>Neoptera</taxon>
        <taxon>Endopterygota</taxon>
        <taxon>Diptera</taxon>
        <taxon>Nematocera</taxon>
        <taxon>Culicoidea</taxon>
        <taxon>Culicidae</taxon>
        <taxon>Anophelinae</taxon>
        <taxon>Anopheles</taxon>
    </lineage>
</organism>
<protein>
    <submittedName>
        <fullName evidence="1">Putative secreted protein</fullName>
    </submittedName>
</protein>
<proteinExistence type="predicted"/>
<name>A0A2M4CEU9_9DIPT</name>
<evidence type="ECO:0000313" key="1">
    <source>
        <dbReference type="EMBL" id="MBW63850.1"/>
    </source>
</evidence>
<accession>A0A2M4CEU9</accession>
<dbReference type="EMBL" id="GGFJ01014709">
    <property type="protein sequence ID" value="MBW63850.1"/>
    <property type="molecule type" value="Transcribed_RNA"/>
</dbReference>
<dbReference type="AlphaFoldDB" id="A0A2M4CEU9"/>